<protein>
    <recommendedName>
        <fullName evidence="4">Mu-like prophage FluMu protein gp29</fullName>
    </recommendedName>
</protein>
<comment type="caution">
    <text evidence="2">The sequence shown here is derived from an EMBL/GenBank/DDBJ whole genome shotgun (WGS) entry which is preliminary data.</text>
</comment>
<proteinExistence type="predicted"/>
<dbReference type="OrthoDB" id="9802690at2"/>
<dbReference type="Proteomes" id="UP000193303">
    <property type="component" value="Unassembled WGS sequence"/>
</dbReference>
<evidence type="ECO:0000313" key="2">
    <source>
        <dbReference type="EMBL" id="OSI25071.1"/>
    </source>
</evidence>
<dbReference type="RefSeq" id="WP_085357852.1">
    <property type="nucleotide sequence ID" value="NZ_MTAB01000002.1"/>
</dbReference>
<dbReference type="Pfam" id="PF06074">
    <property type="entry name" value="Portal_Mu"/>
    <property type="match status" value="1"/>
</dbReference>
<dbReference type="InterPro" id="IPR009279">
    <property type="entry name" value="Portal_Mu"/>
</dbReference>
<organism evidence="2 3">
    <name type="scientific">Neisseria dumasiana</name>
    <dbReference type="NCBI Taxonomy" id="1931275"/>
    <lineage>
        <taxon>Bacteria</taxon>
        <taxon>Pseudomonadati</taxon>
        <taxon>Pseudomonadota</taxon>
        <taxon>Betaproteobacteria</taxon>
        <taxon>Neisseriales</taxon>
        <taxon>Neisseriaceae</taxon>
        <taxon>Neisseria</taxon>
    </lineage>
</organism>
<gene>
    <name evidence="2" type="ORF">BV912_01460</name>
</gene>
<dbReference type="EMBL" id="MTAB01000002">
    <property type="protein sequence ID" value="OSI25071.1"/>
    <property type="molecule type" value="Genomic_DNA"/>
</dbReference>
<sequence length="520" mass="57533">MKNILTSALSKIMPSRKTPKTSPQTAEIIKNGHTHEHPSKDLTPQKLHTILEAAERGDIKAQSELFADIEEKDGHIFSEMSKRKRAVIGLDWRIMPPPNSTDAERQLAEEVSGWLDRLTDLEDMMFDLLDAIGHGFACVEIEWQQTGGLWLPKNFIHRPQGWFKVDAADNVLLAKQDNPDGEALWEFGWLVHKHRSRSGLLVRGGLMRTLVWPYLFKNYSVRDLAEFLEIYGLPTRLGKYSVGADEQDKLTLLSAVREIGHNAAGIIPETMNIELLDAASGSSEPFMAMIDWADKTSSKAILGGTLTSMADGKTSTNALGQVHNEVRHDLLVSDAKQLAGTLTQQLILPLLLLNKGNVAETRLPSFQFDTQLPEDMAVYAESLPKLVEMGMKIPLAWAQEKLAIPLASDDEPVLAFQTASEMQGVKAAPLSYRRVALSKHGEIVDMGQAAIDQANLGKIALPEHIEPFLRGLGQALAEGDSYEDVQELLLRAYPHLDSAEFQTALARVVFVADLWGQLNG</sequence>
<evidence type="ECO:0000313" key="3">
    <source>
        <dbReference type="Proteomes" id="UP000193303"/>
    </source>
</evidence>
<reference evidence="3" key="1">
    <citation type="submission" date="2017-01" db="EMBL/GenBank/DDBJ databases">
        <authorList>
            <person name="Mah S.A."/>
            <person name="Swanson W.J."/>
            <person name="Moy G.W."/>
            <person name="Vacquier V.D."/>
        </authorList>
    </citation>
    <scope>NUCLEOTIDE SEQUENCE [LARGE SCALE GENOMIC DNA]</scope>
    <source>
        <strain evidence="3">124861</strain>
    </source>
</reference>
<accession>A0A1X3DL26</accession>
<dbReference type="AlphaFoldDB" id="A0A1X3DL26"/>
<name>A0A1X3DL26_9NEIS</name>
<evidence type="ECO:0000256" key="1">
    <source>
        <dbReference type="SAM" id="MobiDB-lite"/>
    </source>
</evidence>
<evidence type="ECO:0008006" key="4">
    <source>
        <dbReference type="Google" id="ProtNLM"/>
    </source>
</evidence>
<feature type="region of interest" description="Disordered" evidence="1">
    <location>
        <begin position="1"/>
        <end position="25"/>
    </location>
</feature>